<dbReference type="InterPro" id="IPR001387">
    <property type="entry name" value="Cro/C1-type_HTH"/>
</dbReference>
<dbReference type="PANTHER" id="PTHR34475:SF1">
    <property type="entry name" value="CYTOSKELETON PROTEIN RODZ"/>
    <property type="match status" value="1"/>
</dbReference>
<organism evidence="4 5">
    <name type="scientific">Thalassococcus arenae</name>
    <dbReference type="NCBI Taxonomy" id="2851652"/>
    <lineage>
        <taxon>Bacteria</taxon>
        <taxon>Pseudomonadati</taxon>
        <taxon>Pseudomonadota</taxon>
        <taxon>Alphaproteobacteria</taxon>
        <taxon>Rhodobacterales</taxon>
        <taxon>Roseobacteraceae</taxon>
        <taxon>Thalassococcus</taxon>
    </lineage>
</organism>
<feature type="region of interest" description="Disordered" evidence="1">
    <location>
        <begin position="108"/>
        <end position="135"/>
    </location>
</feature>
<gene>
    <name evidence="4" type="ORF">KUH32_14710</name>
</gene>
<feature type="domain" description="Cytoskeleton protein RodZ-like C-terminal" evidence="3">
    <location>
        <begin position="434"/>
        <end position="502"/>
    </location>
</feature>
<dbReference type="Pfam" id="PF13464">
    <property type="entry name" value="RodZ_C"/>
    <property type="match status" value="2"/>
</dbReference>
<dbReference type="InterPro" id="IPR025194">
    <property type="entry name" value="RodZ-like_C"/>
</dbReference>
<evidence type="ECO:0000313" key="5">
    <source>
        <dbReference type="Proteomes" id="UP001166293"/>
    </source>
</evidence>
<keyword evidence="2" id="KW-0472">Membrane</keyword>
<comment type="caution">
    <text evidence="4">The sequence shown here is derived from an EMBL/GenBank/DDBJ whole genome shotgun (WGS) entry which is preliminary data.</text>
</comment>
<evidence type="ECO:0000256" key="2">
    <source>
        <dbReference type="SAM" id="Phobius"/>
    </source>
</evidence>
<keyword evidence="2" id="KW-1133">Transmembrane helix</keyword>
<dbReference type="PANTHER" id="PTHR34475">
    <property type="match status" value="1"/>
</dbReference>
<protein>
    <submittedName>
        <fullName evidence="4">DUF4115 domain-containing protein</fullName>
    </submittedName>
</protein>
<dbReference type="RefSeq" id="WP_217779352.1">
    <property type="nucleotide sequence ID" value="NZ_JAHRWL010000002.1"/>
</dbReference>
<dbReference type="CDD" id="cd00093">
    <property type="entry name" value="HTH_XRE"/>
    <property type="match status" value="1"/>
</dbReference>
<dbReference type="InterPro" id="IPR050400">
    <property type="entry name" value="Bact_Cytoskel_RodZ"/>
</dbReference>
<proteinExistence type="predicted"/>
<dbReference type="Proteomes" id="UP001166293">
    <property type="component" value="Unassembled WGS sequence"/>
</dbReference>
<feature type="compositionally biased region" description="Basic and acidic residues" evidence="1">
    <location>
        <begin position="116"/>
        <end position="133"/>
    </location>
</feature>
<dbReference type="Pfam" id="PF13413">
    <property type="entry name" value="HTH_25"/>
    <property type="match status" value="1"/>
</dbReference>
<feature type="domain" description="Cytoskeleton protein RodZ-like C-terminal" evidence="3">
    <location>
        <begin position="302"/>
        <end position="373"/>
    </location>
</feature>
<accession>A0ABS6NAG5</accession>
<evidence type="ECO:0000256" key="1">
    <source>
        <dbReference type="SAM" id="MobiDB-lite"/>
    </source>
</evidence>
<dbReference type="EMBL" id="JAHRWL010000002">
    <property type="protein sequence ID" value="MBV2361013.1"/>
    <property type="molecule type" value="Genomic_DNA"/>
</dbReference>
<evidence type="ECO:0000259" key="3">
    <source>
        <dbReference type="Pfam" id="PF13464"/>
    </source>
</evidence>
<evidence type="ECO:0000313" key="4">
    <source>
        <dbReference type="EMBL" id="MBV2361013.1"/>
    </source>
</evidence>
<sequence>MIGRKSDKKPDVEDAKLRSFDDFDLRLGDIMRGERATMGKSLLDVQRELRIKASYIAAIENCDPSAFDTPGFIAGYVRSYARYLDLNPDEAFAQFCAESGFSVAHGMSQKASTIRKPSDPDQPPRPKARDPFTDGKLPFAPQADSVLSRIEPGAIGSTLVLLGLVAGIGYGGWFVLQEVQRVQVAPVEQTPIVLSDLDPLNSPSETPVAEGTEAPAAAGVFTPPTTEAFDRLYRPQALDVPVLVARDAPISTLDPESVGVFARAGQPDGSVWNGRHDEAQRLAAQDRADPAPSVLQQHAGVTLVAVRPVWIRVRDDNGAVLREGILNAGDTWPVPATAAAPRVQVGESGALYFAAQGKVLGPAGPRGSVTANLPLDAAELVGRYAEAEAPEGSDLSRVLADLGHMLNTPEQTVVATGPTVPPKVYEDGQPAVTIVAVREAWVRVKSASGATVHETIMQPGEVYTVPQMEQAPTIRTGDAGAIFFAVNGQTYGPYGSNGQVADNLALSVDTVTTQFAATDPAINATLAKTVAELGAVAAPADQN</sequence>
<feature type="transmembrane region" description="Helical" evidence="2">
    <location>
        <begin position="154"/>
        <end position="176"/>
    </location>
</feature>
<keyword evidence="5" id="KW-1185">Reference proteome</keyword>
<name>A0ABS6NAG5_9RHOB</name>
<keyword evidence="2" id="KW-0812">Transmembrane</keyword>
<reference evidence="4" key="1">
    <citation type="submission" date="2021-06" db="EMBL/GenBank/DDBJ databases">
        <title>Thalassococcus sp. CAU 1522 isolated from sea sand, Republic of Korea.</title>
        <authorList>
            <person name="Kim W."/>
        </authorList>
    </citation>
    <scope>NUCLEOTIDE SEQUENCE</scope>
    <source>
        <strain evidence="4">CAU 1522</strain>
    </source>
</reference>